<proteinExistence type="predicted"/>
<feature type="transmembrane region" description="Helical" evidence="7">
    <location>
        <begin position="167"/>
        <end position="185"/>
    </location>
</feature>
<dbReference type="GO" id="GO:0005886">
    <property type="term" value="C:plasma membrane"/>
    <property type="evidence" value="ECO:0007669"/>
    <property type="project" value="UniProtKB-SubCell"/>
</dbReference>
<evidence type="ECO:0000256" key="4">
    <source>
        <dbReference type="ARBA" id="ARBA00022692"/>
    </source>
</evidence>
<dbReference type="GO" id="GO:0044038">
    <property type="term" value="P:cell wall macromolecule biosynthetic process"/>
    <property type="evidence" value="ECO:0007669"/>
    <property type="project" value="TreeGrafter"/>
</dbReference>
<name>A0A1F6N0Z5_9BACT</name>
<organism evidence="8 9">
    <name type="scientific">Candidatus Magasanikbacteria bacterium RIFCSPLOWO2_01_FULL_40_15</name>
    <dbReference type="NCBI Taxonomy" id="1798686"/>
    <lineage>
        <taxon>Bacteria</taxon>
        <taxon>Candidatus Magasanikiibacteriota</taxon>
    </lineage>
</organism>
<dbReference type="InterPro" id="IPR000715">
    <property type="entry name" value="Glycosyl_transferase_4"/>
</dbReference>
<evidence type="ECO:0000256" key="5">
    <source>
        <dbReference type="ARBA" id="ARBA00022989"/>
    </source>
</evidence>
<evidence type="ECO:0000256" key="1">
    <source>
        <dbReference type="ARBA" id="ARBA00004651"/>
    </source>
</evidence>
<accession>A0A1F6N0Z5</accession>
<dbReference type="PANTHER" id="PTHR22926:SF3">
    <property type="entry name" value="UNDECAPRENYL-PHOSPHATE ALPHA-N-ACETYLGLUCOSAMINYL 1-PHOSPHATE TRANSFERASE"/>
    <property type="match status" value="1"/>
</dbReference>
<feature type="transmembrane region" description="Helical" evidence="7">
    <location>
        <begin position="109"/>
        <end position="129"/>
    </location>
</feature>
<reference evidence="8 9" key="1">
    <citation type="journal article" date="2016" name="Nat. Commun.">
        <title>Thousands of microbial genomes shed light on interconnected biogeochemical processes in an aquifer system.</title>
        <authorList>
            <person name="Anantharaman K."/>
            <person name="Brown C.T."/>
            <person name="Hug L.A."/>
            <person name="Sharon I."/>
            <person name="Castelle C.J."/>
            <person name="Probst A.J."/>
            <person name="Thomas B.C."/>
            <person name="Singh A."/>
            <person name="Wilkins M.J."/>
            <person name="Karaoz U."/>
            <person name="Brodie E.L."/>
            <person name="Williams K.H."/>
            <person name="Hubbard S.S."/>
            <person name="Banfield J.F."/>
        </authorList>
    </citation>
    <scope>NUCLEOTIDE SEQUENCE [LARGE SCALE GENOMIC DNA]</scope>
</reference>
<evidence type="ECO:0008006" key="10">
    <source>
        <dbReference type="Google" id="ProtNLM"/>
    </source>
</evidence>
<evidence type="ECO:0000256" key="2">
    <source>
        <dbReference type="ARBA" id="ARBA00022475"/>
    </source>
</evidence>
<keyword evidence="4 7" id="KW-0812">Transmembrane</keyword>
<feature type="transmembrane region" description="Helical" evidence="7">
    <location>
        <begin position="191"/>
        <end position="213"/>
    </location>
</feature>
<dbReference type="PANTHER" id="PTHR22926">
    <property type="entry name" value="PHOSPHO-N-ACETYLMURAMOYL-PENTAPEPTIDE-TRANSFERASE"/>
    <property type="match status" value="1"/>
</dbReference>
<keyword evidence="6 7" id="KW-0472">Membrane</keyword>
<keyword evidence="2" id="KW-1003">Cell membrane</keyword>
<dbReference type="PROSITE" id="PS51257">
    <property type="entry name" value="PROKAR_LIPOPROTEIN"/>
    <property type="match status" value="1"/>
</dbReference>
<keyword evidence="3" id="KW-0808">Transferase</keyword>
<feature type="transmembrane region" description="Helical" evidence="7">
    <location>
        <begin position="295"/>
        <end position="313"/>
    </location>
</feature>
<evidence type="ECO:0000256" key="7">
    <source>
        <dbReference type="SAM" id="Phobius"/>
    </source>
</evidence>
<dbReference type="EMBL" id="MFQH01000024">
    <property type="protein sequence ID" value="OGH77390.1"/>
    <property type="molecule type" value="Genomic_DNA"/>
</dbReference>
<dbReference type="Pfam" id="PF00953">
    <property type="entry name" value="Glycos_transf_4"/>
    <property type="match status" value="1"/>
</dbReference>
<feature type="transmembrane region" description="Helical" evidence="7">
    <location>
        <begin position="141"/>
        <end position="160"/>
    </location>
</feature>
<evidence type="ECO:0000256" key="6">
    <source>
        <dbReference type="ARBA" id="ARBA00023136"/>
    </source>
</evidence>
<dbReference type="GO" id="GO:0016780">
    <property type="term" value="F:phosphotransferase activity, for other substituted phosphate groups"/>
    <property type="evidence" value="ECO:0007669"/>
    <property type="project" value="InterPro"/>
</dbReference>
<feature type="transmembrane region" description="Helical" evidence="7">
    <location>
        <begin position="319"/>
        <end position="337"/>
    </location>
</feature>
<dbReference type="Proteomes" id="UP000177040">
    <property type="component" value="Unassembled WGS sequence"/>
</dbReference>
<evidence type="ECO:0000313" key="8">
    <source>
        <dbReference type="EMBL" id="OGH77390.1"/>
    </source>
</evidence>
<feature type="transmembrane region" description="Helical" evidence="7">
    <location>
        <begin position="46"/>
        <end position="72"/>
    </location>
</feature>
<comment type="subcellular location">
    <subcellularLocation>
        <location evidence="1">Cell membrane</location>
        <topology evidence="1">Multi-pass membrane protein</topology>
    </subcellularLocation>
</comment>
<dbReference type="GO" id="GO:0071555">
    <property type="term" value="P:cell wall organization"/>
    <property type="evidence" value="ECO:0007669"/>
    <property type="project" value="TreeGrafter"/>
</dbReference>
<dbReference type="GO" id="GO:0009103">
    <property type="term" value="P:lipopolysaccharide biosynthetic process"/>
    <property type="evidence" value="ECO:0007669"/>
    <property type="project" value="TreeGrafter"/>
</dbReference>
<gene>
    <name evidence="8" type="ORF">A2983_01655</name>
</gene>
<dbReference type="CDD" id="cd06853">
    <property type="entry name" value="GT_WecA_like"/>
    <property type="match status" value="1"/>
</dbReference>
<protein>
    <recommendedName>
        <fullName evidence="10">Undecaprenyl-phosphate alpha-N-acetylglucosaminyl 1-phosphate transferase</fullName>
    </recommendedName>
</protein>
<keyword evidence="5 7" id="KW-1133">Transmembrane helix</keyword>
<evidence type="ECO:0000256" key="3">
    <source>
        <dbReference type="ARBA" id="ARBA00022679"/>
    </source>
</evidence>
<evidence type="ECO:0000313" key="9">
    <source>
        <dbReference type="Proteomes" id="UP000177040"/>
    </source>
</evidence>
<feature type="transmembrane region" description="Helical" evidence="7">
    <location>
        <begin position="78"/>
        <end position="97"/>
    </location>
</feature>
<feature type="transmembrane region" description="Helical" evidence="7">
    <location>
        <begin position="6"/>
        <end position="25"/>
    </location>
</feature>
<comment type="caution">
    <text evidence="8">The sequence shown here is derived from an EMBL/GenBank/DDBJ whole genome shotgun (WGS) entry which is preliminary data.</text>
</comment>
<dbReference type="AlphaFoldDB" id="A0A1F6N0Z5"/>
<sequence>MIRLATLWMAGIVACILSPFVAWAMRRFGIIDRPQKQGRKIHDRAIPLGGGWVIYLTFFGLLFLSIVIRLVIFVEIPFYHIVAVWLGASILMIGGWFDDKYQLPPSVQIICPIIASLILVYVGMGPTAITNPLGGSINLSQWFAGADIILFFWLMGMMFTTKFLDGLDGLVSGMVAIGAIIIYFLTQQSAWFQPEVSFLALLLAGSCMGFLVWNFHPAKIFLGEGGSLLTGYLLAIIAVISGSKIITTLLVLGLPALDVARVIFERWYKGKPIFVGDSEHLHFKLLNSGLTQREAVLVMYSIALVFGLSALFLSNRYKLLAFVILGAIMFGLSTFLSKRNKNKSQIL</sequence>